<dbReference type="RefSeq" id="XP_028464684.1">
    <property type="nucleotide sequence ID" value="XM_028612379.1"/>
</dbReference>
<dbReference type="Pfam" id="PF12273">
    <property type="entry name" value="RCR"/>
    <property type="match status" value="1"/>
</dbReference>
<accession>A0A3N2PQW9</accession>
<keyword evidence="2" id="KW-1133">Transmembrane helix</keyword>
<feature type="compositionally biased region" description="Pro residues" evidence="1">
    <location>
        <begin position="177"/>
        <end position="187"/>
    </location>
</feature>
<evidence type="ECO:0000256" key="1">
    <source>
        <dbReference type="SAM" id="MobiDB-lite"/>
    </source>
</evidence>
<keyword evidence="2" id="KW-0472">Membrane</keyword>
<evidence type="ECO:0000313" key="4">
    <source>
        <dbReference type="Proteomes" id="UP000272025"/>
    </source>
</evidence>
<gene>
    <name evidence="3" type="ORF">SODALDRAFT_335093</name>
</gene>
<dbReference type="InterPro" id="IPR020999">
    <property type="entry name" value="Chitin_synth_reg_RCR"/>
</dbReference>
<dbReference type="EMBL" id="ML119058">
    <property type="protein sequence ID" value="ROT36878.1"/>
    <property type="molecule type" value="Genomic_DNA"/>
</dbReference>
<organism evidence="3 4">
    <name type="scientific">Sodiomyces alkalinus (strain CBS 110278 / VKM F-3762 / F11)</name>
    <name type="common">Alkaliphilic filamentous fungus</name>
    <dbReference type="NCBI Taxonomy" id="1314773"/>
    <lineage>
        <taxon>Eukaryota</taxon>
        <taxon>Fungi</taxon>
        <taxon>Dikarya</taxon>
        <taxon>Ascomycota</taxon>
        <taxon>Pezizomycotina</taxon>
        <taxon>Sordariomycetes</taxon>
        <taxon>Hypocreomycetidae</taxon>
        <taxon>Glomerellales</taxon>
        <taxon>Plectosphaerellaceae</taxon>
        <taxon>Sodiomyces</taxon>
    </lineage>
</organism>
<dbReference type="PANTHER" id="PTHR28187">
    <property type="entry name" value="PROTEIN RCR1-RELATED"/>
    <property type="match status" value="1"/>
</dbReference>
<reference evidence="3 4" key="1">
    <citation type="journal article" date="2018" name="Mol. Ecol.">
        <title>The obligate alkalophilic soda-lake fungus Sodiomyces alkalinus has shifted to a protein diet.</title>
        <authorList>
            <person name="Grum-Grzhimaylo A.A."/>
            <person name="Falkoski D.L."/>
            <person name="van den Heuvel J."/>
            <person name="Valero-Jimenez C.A."/>
            <person name="Min B."/>
            <person name="Choi I.G."/>
            <person name="Lipzen A."/>
            <person name="Daum C.G."/>
            <person name="Aanen D.K."/>
            <person name="Tsang A."/>
            <person name="Henrissat B."/>
            <person name="Bilanenko E.N."/>
            <person name="de Vries R.P."/>
            <person name="van Kan J.A.L."/>
            <person name="Grigoriev I.V."/>
            <person name="Debets A.J.M."/>
        </authorList>
    </citation>
    <scope>NUCLEOTIDE SEQUENCE [LARGE SCALE GENOMIC DNA]</scope>
    <source>
        <strain evidence="3 4">F11</strain>
    </source>
</reference>
<evidence type="ECO:0008006" key="5">
    <source>
        <dbReference type="Google" id="ProtNLM"/>
    </source>
</evidence>
<keyword evidence="4" id="KW-1185">Reference proteome</keyword>
<feature type="region of interest" description="Disordered" evidence="1">
    <location>
        <begin position="68"/>
        <end position="187"/>
    </location>
</feature>
<evidence type="ECO:0000256" key="2">
    <source>
        <dbReference type="SAM" id="Phobius"/>
    </source>
</evidence>
<sequence length="187" mass="21222">MAFLFPADELVKRQYYNCPSGYYYSNGRCRERSSWSWWGRWVLTGMIIFAFILLLCCLGSRRRRKRGRQPMYGTGWMTNNRFGGGPHQQPQQQPQYGQGYNQQQQQGGYHYGQQQQPQYGYGQGEYNAPPAYGQPPPQPQHTGQTFTPGEGYYGGHDGIQLQQPPQAYSRGVDGDFSPPPGPPPAKA</sequence>
<dbReference type="Proteomes" id="UP000272025">
    <property type="component" value="Unassembled WGS sequence"/>
</dbReference>
<feature type="compositionally biased region" description="Low complexity" evidence="1">
    <location>
        <begin position="140"/>
        <end position="149"/>
    </location>
</feature>
<dbReference type="GeneID" id="39580857"/>
<dbReference type="AlphaFoldDB" id="A0A3N2PQW9"/>
<protein>
    <recommendedName>
        <fullName evidence="5">Chitin synthesis regulation, congo red resistance, RCR protein</fullName>
    </recommendedName>
</protein>
<dbReference type="PANTHER" id="PTHR28187:SF1">
    <property type="entry name" value="PROTEIN RCR1-RELATED"/>
    <property type="match status" value="1"/>
</dbReference>
<dbReference type="GO" id="GO:0016192">
    <property type="term" value="P:vesicle-mediated transport"/>
    <property type="evidence" value="ECO:0007669"/>
    <property type="project" value="TreeGrafter"/>
</dbReference>
<name>A0A3N2PQW9_SODAK</name>
<proteinExistence type="predicted"/>
<keyword evidence="2" id="KW-0812">Transmembrane</keyword>
<feature type="compositionally biased region" description="Low complexity" evidence="1">
    <location>
        <begin position="87"/>
        <end position="120"/>
    </location>
</feature>
<evidence type="ECO:0000313" key="3">
    <source>
        <dbReference type="EMBL" id="ROT36878.1"/>
    </source>
</evidence>
<feature type="transmembrane region" description="Helical" evidence="2">
    <location>
        <begin position="38"/>
        <end position="58"/>
    </location>
</feature>